<sequence>MLKVAVPAHLKCYSFDAIAERYGVGFTQRLMEEWSGRSGAVKFASSSDYGIYCAFRHILIWSSETDIPACRSVCSDFIHGNKHNSSDWSNLLLHYKSLVIDRRNLKRGSIGTKISYVNAAADFLFRCGVVPDVPLLRQPSNVRATTTPRSSLALLKCSDVREAHDLNAKYHFPGKEIPDAIPDSRADIKDLQSLNETRLSELTRIAERSFLECYDDFVRGKKILETNVPDDYLDMAKSIRAMGEELVFAHRAGG</sequence>
<evidence type="ECO:0000313" key="1">
    <source>
        <dbReference type="EMBL" id="KAA1055799.1"/>
    </source>
</evidence>
<organism evidence="1 2">
    <name type="scientific">Azospirillum argentinense</name>
    <dbReference type="NCBI Taxonomy" id="2970906"/>
    <lineage>
        <taxon>Bacteria</taxon>
        <taxon>Pseudomonadati</taxon>
        <taxon>Pseudomonadota</taxon>
        <taxon>Alphaproteobacteria</taxon>
        <taxon>Rhodospirillales</taxon>
        <taxon>Azospirillaceae</taxon>
        <taxon>Azospirillum</taxon>
    </lineage>
</organism>
<name>A0A5B0KUQ9_9PROT</name>
<comment type="caution">
    <text evidence="1">The sequence shown here is derived from an EMBL/GenBank/DDBJ whole genome shotgun (WGS) entry which is preliminary data.</text>
</comment>
<protein>
    <submittedName>
        <fullName evidence="1">Uncharacterized protein</fullName>
    </submittedName>
</protein>
<dbReference type="AlphaFoldDB" id="A0A5B0KUQ9"/>
<dbReference type="RefSeq" id="WP_149650097.1">
    <property type="nucleotide sequence ID" value="NZ_VEWN01000006.1"/>
</dbReference>
<evidence type="ECO:0000313" key="2">
    <source>
        <dbReference type="Proteomes" id="UP000325333"/>
    </source>
</evidence>
<proteinExistence type="predicted"/>
<gene>
    <name evidence="1" type="ORF">FH063_005570</name>
</gene>
<dbReference type="Proteomes" id="UP000325333">
    <property type="component" value="Unassembled WGS sequence"/>
</dbReference>
<dbReference type="EMBL" id="VEWN01000006">
    <property type="protein sequence ID" value="KAA1055799.1"/>
    <property type="molecule type" value="Genomic_DNA"/>
</dbReference>
<reference evidence="1 2" key="1">
    <citation type="submission" date="2019-07" db="EMBL/GenBank/DDBJ databases">
        <title>Genome sequencing of the stress-tolerant strain Azospirillum brasilense Az19.</title>
        <authorList>
            <person name="Maroniche G.A."/>
            <person name="Garcia J.E."/>
            <person name="Pagnussat L."/>
            <person name="Amenta M."/>
            <person name="Creus C.M."/>
        </authorList>
    </citation>
    <scope>NUCLEOTIDE SEQUENCE [LARGE SCALE GENOMIC DNA]</scope>
    <source>
        <strain evidence="1 2">Az19</strain>
    </source>
</reference>
<accession>A0A5B0KUQ9</accession>